<dbReference type="InterPro" id="IPR001314">
    <property type="entry name" value="Peptidase_S1A"/>
</dbReference>
<comment type="similarity">
    <text evidence="2">Belongs to the peptidase S1 family. CLIP subfamily.</text>
</comment>
<feature type="chain" id="PRO_5044844691" description="Peptidase S1 domain-containing protein" evidence="3">
    <location>
        <begin position="22"/>
        <end position="373"/>
    </location>
</feature>
<keyword evidence="1" id="KW-1015">Disulfide bond</keyword>
<dbReference type="Gene3D" id="2.40.10.10">
    <property type="entry name" value="Trypsin-like serine proteases"/>
    <property type="match status" value="1"/>
</dbReference>
<feature type="signal peptide" evidence="3">
    <location>
        <begin position="1"/>
        <end position="21"/>
    </location>
</feature>
<dbReference type="InterPro" id="IPR001254">
    <property type="entry name" value="Trypsin_dom"/>
</dbReference>
<evidence type="ECO:0000259" key="4">
    <source>
        <dbReference type="PROSITE" id="PS50240"/>
    </source>
</evidence>
<feature type="domain" description="Peptidase S1" evidence="4">
    <location>
        <begin position="93"/>
        <end position="371"/>
    </location>
</feature>
<dbReference type="PROSITE" id="PS50240">
    <property type="entry name" value="TRYPSIN_DOM"/>
    <property type="match status" value="1"/>
</dbReference>
<evidence type="ECO:0000256" key="1">
    <source>
        <dbReference type="ARBA" id="ARBA00023157"/>
    </source>
</evidence>
<proteinExistence type="inferred from homology"/>
<evidence type="ECO:0000313" key="6">
    <source>
        <dbReference type="Proteomes" id="UP001519460"/>
    </source>
</evidence>
<dbReference type="Proteomes" id="UP001519460">
    <property type="component" value="Unassembled WGS sequence"/>
</dbReference>
<accession>A0ABD0M247</accession>
<dbReference type="SMART" id="SM00020">
    <property type="entry name" value="Tryp_SPc"/>
    <property type="match status" value="1"/>
</dbReference>
<sequence length="373" mass="40389">MALLRTGVTAILLLWTTYAAAQSFLGPNAGICESQGGQCQNRLTGCGAGYQPASDYYANSPFVCGFNFICCVPNTQPVDDNCGQRLPVSESRILNGIPSSLCDWPFVVSIRSLKTGFAPPLTFSNTDPSCSGVILNREWVLTHALCCYIQDSTPDQAASNLVVVAGEYNVLQADVDPATGQRAEQLLRVSRCYVHPSYVLDGQDTLDSVDVNNDMQTNSNGLALIRLADPVQQSNCASQACLPSATPLRNTGCDTYNNCVFLGWGYSAADYSVLDPRLSYGRTTIYRDSVCDYMAQSVYPTKPRPEGSACTSPRDGTGVCVGDQGGPVLCYDGDRWAVQGILPFRWCEDDAPHPWVVDVAAYEEWIQTTMANP</sequence>
<evidence type="ECO:0000313" key="5">
    <source>
        <dbReference type="EMBL" id="KAK7505874.1"/>
    </source>
</evidence>
<dbReference type="Pfam" id="PF00089">
    <property type="entry name" value="Trypsin"/>
    <property type="match status" value="1"/>
</dbReference>
<reference evidence="5 6" key="1">
    <citation type="journal article" date="2023" name="Sci. Data">
        <title>Genome assembly of the Korean intertidal mud-creeper Batillaria attramentaria.</title>
        <authorList>
            <person name="Patra A.K."/>
            <person name="Ho P.T."/>
            <person name="Jun S."/>
            <person name="Lee S.J."/>
            <person name="Kim Y."/>
            <person name="Won Y.J."/>
        </authorList>
    </citation>
    <scope>NUCLEOTIDE SEQUENCE [LARGE SCALE GENOMIC DNA]</scope>
    <source>
        <strain evidence="5">Wonlab-2016</strain>
    </source>
</reference>
<dbReference type="InterPro" id="IPR051487">
    <property type="entry name" value="Ser/Thr_Proteases_Immune/Dev"/>
</dbReference>
<dbReference type="AlphaFoldDB" id="A0ABD0M247"/>
<protein>
    <recommendedName>
        <fullName evidence="4">Peptidase S1 domain-containing protein</fullName>
    </recommendedName>
</protein>
<dbReference type="PRINTS" id="PR00722">
    <property type="entry name" value="CHYMOTRYPSIN"/>
</dbReference>
<name>A0ABD0M247_9CAEN</name>
<gene>
    <name evidence="5" type="ORF">BaRGS_00003145</name>
</gene>
<evidence type="ECO:0000256" key="2">
    <source>
        <dbReference type="ARBA" id="ARBA00024195"/>
    </source>
</evidence>
<dbReference type="PANTHER" id="PTHR24256">
    <property type="entry name" value="TRYPTASE-RELATED"/>
    <property type="match status" value="1"/>
</dbReference>
<organism evidence="5 6">
    <name type="scientific">Batillaria attramentaria</name>
    <dbReference type="NCBI Taxonomy" id="370345"/>
    <lineage>
        <taxon>Eukaryota</taxon>
        <taxon>Metazoa</taxon>
        <taxon>Spiralia</taxon>
        <taxon>Lophotrochozoa</taxon>
        <taxon>Mollusca</taxon>
        <taxon>Gastropoda</taxon>
        <taxon>Caenogastropoda</taxon>
        <taxon>Sorbeoconcha</taxon>
        <taxon>Cerithioidea</taxon>
        <taxon>Batillariidae</taxon>
        <taxon>Batillaria</taxon>
    </lineage>
</organism>
<keyword evidence="3" id="KW-0732">Signal</keyword>
<dbReference type="InterPro" id="IPR009003">
    <property type="entry name" value="Peptidase_S1_PA"/>
</dbReference>
<comment type="caution">
    <text evidence="5">The sequence shown here is derived from an EMBL/GenBank/DDBJ whole genome shotgun (WGS) entry which is preliminary data.</text>
</comment>
<dbReference type="EMBL" id="JACVVK020000009">
    <property type="protein sequence ID" value="KAK7505874.1"/>
    <property type="molecule type" value="Genomic_DNA"/>
</dbReference>
<dbReference type="SUPFAM" id="SSF50494">
    <property type="entry name" value="Trypsin-like serine proteases"/>
    <property type="match status" value="1"/>
</dbReference>
<dbReference type="InterPro" id="IPR043504">
    <property type="entry name" value="Peptidase_S1_PA_chymotrypsin"/>
</dbReference>
<evidence type="ECO:0000256" key="3">
    <source>
        <dbReference type="SAM" id="SignalP"/>
    </source>
</evidence>
<keyword evidence="6" id="KW-1185">Reference proteome</keyword>